<dbReference type="GO" id="GO:0003729">
    <property type="term" value="F:mRNA binding"/>
    <property type="evidence" value="ECO:0007669"/>
    <property type="project" value="TreeGrafter"/>
</dbReference>
<feature type="compositionally biased region" description="Polar residues" evidence="11">
    <location>
        <begin position="821"/>
        <end position="838"/>
    </location>
</feature>
<dbReference type="InterPro" id="IPR032675">
    <property type="entry name" value="LRR_dom_sf"/>
</dbReference>
<keyword evidence="5" id="KW-0677">Repeat</keyword>
<keyword evidence="15" id="KW-1185">Reference proteome</keyword>
<dbReference type="PROSITE" id="PS50102">
    <property type="entry name" value="RRM"/>
    <property type="match status" value="2"/>
</dbReference>
<dbReference type="Proteomes" id="UP000188268">
    <property type="component" value="Unassembled WGS sequence"/>
</dbReference>
<keyword evidence="3 12" id="KW-0812">Transmembrane</keyword>
<dbReference type="GO" id="GO:0006417">
    <property type="term" value="P:regulation of translation"/>
    <property type="evidence" value="ECO:0007669"/>
    <property type="project" value="TreeGrafter"/>
</dbReference>
<dbReference type="PANTHER" id="PTHR48032:SF6">
    <property type="entry name" value="RNA-BINDING (RRM_RBD_RNP MOTIFS) FAMILY PROTEIN"/>
    <property type="match status" value="1"/>
</dbReference>
<feature type="domain" description="RRM" evidence="13">
    <location>
        <begin position="577"/>
        <end position="654"/>
    </location>
</feature>
<dbReference type="SUPFAM" id="SSF52058">
    <property type="entry name" value="L domain-like"/>
    <property type="match status" value="1"/>
</dbReference>
<keyword evidence="8 12" id="KW-0472">Membrane</keyword>
<evidence type="ECO:0000313" key="14">
    <source>
        <dbReference type="EMBL" id="OMO83690.1"/>
    </source>
</evidence>
<protein>
    <recommendedName>
        <fullName evidence="13">RRM domain-containing protein</fullName>
    </recommendedName>
</protein>
<dbReference type="FunFam" id="3.80.10.10:FF:000129">
    <property type="entry name" value="Leucine-rich repeat receptor-like kinase"/>
    <property type="match status" value="1"/>
</dbReference>
<evidence type="ECO:0000256" key="7">
    <source>
        <dbReference type="ARBA" id="ARBA00022989"/>
    </source>
</evidence>
<evidence type="ECO:0000256" key="10">
    <source>
        <dbReference type="PROSITE-ProRule" id="PRU00176"/>
    </source>
</evidence>
<feature type="transmembrane region" description="Helical" evidence="12">
    <location>
        <begin position="228"/>
        <end position="250"/>
    </location>
</feature>
<dbReference type="CDD" id="cd12330">
    <property type="entry name" value="RRM2_Hrp1p"/>
    <property type="match status" value="1"/>
</dbReference>
<keyword evidence="4" id="KW-0732">Signal</keyword>
<name>A0A1R3IMB0_COCAP</name>
<dbReference type="InterPro" id="IPR000504">
    <property type="entry name" value="RRM_dom"/>
</dbReference>
<evidence type="ECO:0000313" key="15">
    <source>
        <dbReference type="Proteomes" id="UP000188268"/>
    </source>
</evidence>
<dbReference type="Pfam" id="PF00076">
    <property type="entry name" value="RRM_1"/>
    <property type="match status" value="2"/>
</dbReference>
<dbReference type="InterPro" id="IPR012677">
    <property type="entry name" value="Nucleotide-bd_a/b_plait_sf"/>
</dbReference>
<keyword evidence="6 10" id="KW-0694">RNA-binding</keyword>
<evidence type="ECO:0000256" key="9">
    <source>
        <dbReference type="ARBA" id="ARBA00023170"/>
    </source>
</evidence>
<dbReference type="InterPro" id="IPR035979">
    <property type="entry name" value="RBD_domain_sf"/>
</dbReference>
<evidence type="ECO:0000256" key="12">
    <source>
        <dbReference type="SAM" id="Phobius"/>
    </source>
</evidence>
<keyword evidence="2" id="KW-0433">Leucine-rich repeat</keyword>
<evidence type="ECO:0000256" key="1">
    <source>
        <dbReference type="ARBA" id="ARBA00004167"/>
    </source>
</evidence>
<dbReference type="SMART" id="SM00360">
    <property type="entry name" value="RRM"/>
    <property type="match status" value="2"/>
</dbReference>
<evidence type="ECO:0000256" key="2">
    <source>
        <dbReference type="ARBA" id="ARBA00022614"/>
    </source>
</evidence>
<evidence type="ECO:0000256" key="11">
    <source>
        <dbReference type="SAM" id="MobiDB-lite"/>
    </source>
</evidence>
<evidence type="ECO:0000256" key="4">
    <source>
        <dbReference type="ARBA" id="ARBA00022729"/>
    </source>
</evidence>
<evidence type="ECO:0000256" key="8">
    <source>
        <dbReference type="ARBA" id="ARBA00023136"/>
    </source>
</evidence>
<comment type="caution">
    <text evidence="14">The sequence shown here is derived from an EMBL/GenBank/DDBJ whole genome shotgun (WGS) entry which is preliminary data.</text>
</comment>
<keyword evidence="9" id="KW-0675">Receptor</keyword>
<dbReference type="GO" id="GO:0016020">
    <property type="term" value="C:membrane"/>
    <property type="evidence" value="ECO:0007669"/>
    <property type="project" value="UniProtKB-SubCell"/>
</dbReference>
<dbReference type="InterPro" id="IPR011009">
    <property type="entry name" value="Kinase-like_dom_sf"/>
</dbReference>
<feature type="region of interest" description="Disordered" evidence="11">
    <location>
        <begin position="818"/>
        <end position="838"/>
    </location>
</feature>
<dbReference type="FunFam" id="3.30.70.330:FF:000102">
    <property type="entry name" value="Heterogeneous nuclear ribonucleoprotein 1"/>
    <property type="match status" value="1"/>
</dbReference>
<dbReference type="SUPFAM" id="SSF56112">
    <property type="entry name" value="Protein kinase-like (PK-like)"/>
    <property type="match status" value="1"/>
</dbReference>
<dbReference type="Pfam" id="PF13855">
    <property type="entry name" value="LRR_8"/>
    <property type="match status" value="1"/>
</dbReference>
<evidence type="ECO:0000256" key="3">
    <source>
        <dbReference type="ARBA" id="ARBA00022692"/>
    </source>
</evidence>
<sequence>MMQRRGDFDWFLKGLICIAVVLLLTTFCMGGELHESKYLLSFIRSVDPQNKLGTQWKDLAQNPCLHKSIGIKCNLQGTSIVEIRLENLNLSGLIDADSLCKLQNLQVLSLSGNLIHGTIPSSISSCTRLRYLNLSSNALSGKVPSTLTKLKYLNSLDISNNHFTPISPRIKPEFKHVYKFSKESISLQIDDHEVKAAGEGENIAPASPPLNNSSGDKSSGDKFRSNKILFTLLLLVLGMMFFLLVLYFLTRRADKRKKEKAILKALKESPLKLPSVNPAEEVKPEDKQELVFFVEEHESFKLEDLLDASADLRSQNLCSSLYKVILKNNATYAVKRMKKLQVSFEEFGQIMRQIGSLKHRNILPLVGYNSTNEEKLLFYKYQSNGSLLNLLEDLPKWVRSMVREEWTGEVFDKEVSRAALQWAFPLLNVALKCVSQSPQDRPTTSEVLEKIDEALFAHEDRFYLQFITKDKMESDLGKLFIGGISWDTDEERLKEYFRKYGEVVEAMIMRDRVTGRARGFGFVVFADPAVAERVIMDKHMIDGRTVEAKKAVPRDDQHILNRTMSGITGSPGPGRTKKIFVGGLASTVTEGDFKKYFDQFGTITDVVVMYDHNTQRPRGFGFITYDSEDAVDRVLHKTFHELNGKLVEVKRAVPKELSPGPSRSSPVIGYNYGLGRAGNFLNSYAQGYNLSPLGGFGLRMDGRFNALASGRSGFPPFSTTGYGISMNMEPGMSPSYGGNSSFGNSIGYGRIISPYYSGNSNRYNTPIGYGVGSGRNDSVLSSATRNVWGNGGLSNAANVSSPGGYLGSGGGSFGSLGNSGANWSPSPPGNTSNYTGGNASYGTADDNYGLGGGGYGRNGGTVAAPASSFAGSTGSFEGSYGDLYRSGSVYGDSTWRSATPDLDGSSSFSYGIGNISSDVTARTSEDYVGSYSVASRQSNRGLRGECQLDAFANSATC</sequence>
<reference evidence="14 15" key="1">
    <citation type="submission" date="2013-09" db="EMBL/GenBank/DDBJ databases">
        <title>Corchorus capsularis genome sequencing.</title>
        <authorList>
            <person name="Alam M."/>
            <person name="Haque M.S."/>
            <person name="Islam M.S."/>
            <person name="Emdad E.M."/>
            <person name="Islam M.M."/>
            <person name="Ahmed B."/>
            <person name="Halim A."/>
            <person name="Hossen Q.M.M."/>
            <person name="Hossain M.Z."/>
            <person name="Ahmed R."/>
            <person name="Khan M.M."/>
            <person name="Islam R."/>
            <person name="Rashid M.M."/>
            <person name="Khan S.A."/>
            <person name="Rahman M.S."/>
            <person name="Alam M."/>
        </authorList>
    </citation>
    <scope>NUCLEOTIDE SEQUENCE [LARGE SCALE GENOMIC DNA]</scope>
    <source>
        <strain evidence="15">cv. CVL-1</strain>
        <tissue evidence="14">Whole seedling</tissue>
    </source>
</reference>
<comment type="subcellular location">
    <subcellularLocation>
        <location evidence="1">Membrane</location>
        <topology evidence="1">Single-pass membrane protein</topology>
    </subcellularLocation>
</comment>
<dbReference type="OrthoDB" id="1875751at2759"/>
<evidence type="ECO:0000259" key="13">
    <source>
        <dbReference type="PROSITE" id="PS50102"/>
    </source>
</evidence>
<accession>A0A1R3IMB0</accession>
<organism evidence="14 15">
    <name type="scientific">Corchorus capsularis</name>
    <name type="common">Jute</name>
    <dbReference type="NCBI Taxonomy" id="210143"/>
    <lineage>
        <taxon>Eukaryota</taxon>
        <taxon>Viridiplantae</taxon>
        <taxon>Streptophyta</taxon>
        <taxon>Embryophyta</taxon>
        <taxon>Tracheophyta</taxon>
        <taxon>Spermatophyta</taxon>
        <taxon>Magnoliopsida</taxon>
        <taxon>eudicotyledons</taxon>
        <taxon>Gunneridae</taxon>
        <taxon>Pentapetalae</taxon>
        <taxon>rosids</taxon>
        <taxon>malvids</taxon>
        <taxon>Malvales</taxon>
        <taxon>Malvaceae</taxon>
        <taxon>Grewioideae</taxon>
        <taxon>Apeibeae</taxon>
        <taxon>Corchorus</taxon>
    </lineage>
</organism>
<dbReference type="EMBL" id="AWWV01009845">
    <property type="protein sequence ID" value="OMO83690.1"/>
    <property type="molecule type" value="Genomic_DNA"/>
</dbReference>
<dbReference type="Gene3D" id="3.30.200.20">
    <property type="entry name" value="Phosphorylase Kinase, domain 1"/>
    <property type="match status" value="1"/>
</dbReference>
<proteinExistence type="predicted"/>
<feature type="region of interest" description="Disordered" evidence="11">
    <location>
        <begin position="200"/>
        <end position="221"/>
    </location>
</feature>
<gene>
    <name evidence="14" type="ORF">CCACVL1_11276</name>
</gene>
<dbReference type="FunFam" id="3.30.70.330:FF:000051">
    <property type="entry name" value="Heterogeneous nuclear ribonucleoprotein 1"/>
    <property type="match status" value="1"/>
</dbReference>
<feature type="domain" description="RRM" evidence="13">
    <location>
        <begin position="477"/>
        <end position="553"/>
    </location>
</feature>
<evidence type="ECO:0000256" key="5">
    <source>
        <dbReference type="ARBA" id="ARBA00022737"/>
    </source>
</evidence>
<dbReference type="OMA" id="ELHESKY"/>
<dbReference type="SUPFAM" id="SSF54928">
    <property type="entry name" value="RNA-binding domain, RBD"/>
    <property type="match status" value="2"/>
</dbReference>
<keyword evidence="7 12" id="KW-1133">Transmembrane helix</keyword>
<dbReference type="PANTHER" id="PTHR48032">
    <property type="entry name" value="RNA-BINDING PROTEIN MUSASHI HOMOLOG RBP6"/>
    <property type="match status" value="1"/>
</dbReference>
<evidence type="ECO:0000256" key="6">
    <source>
        <dbReference type="ARBA" id="ARBA00022884"/>
    </source>
</evidence>
<dbReference type="Gene3D" id="1.10.510.10">
    <property type="entry name" value="Transferase(Phosphotransferase) domain 1"/>
    <property type="match status" value="1"/>
</dbReference>
<dbReference type="STRING" id="210143.A0A1R3IMB0"/>
<dbReference type="Gene3D" id="3.30.70.330">
    <property type="match status" value="2"/>
</dbReference>
<dbReference type="InterPro" id="IPR001611">
    <property type="entry name" value="Leu-rich_rpt"/>
</dbReference>
<dbReference type="Gramene" id="OMO83690">
    <property type="protein sequence ID" value="OMO83690"/>
    <property type="gene ID" value="CCACVL1_11276"/>
</dbReference>
<dbReference type="Gene3D" id="3.80.10.10">
    <property type="entry name" value="Ribonuclease Inhibitor"/>
    <property type="match status" value="1"/>
</dbReference>
<dbReference type="CDD" id="cd12325">
    <property type="entry name" value="RRM1_hnRNPA_hnRNPD_like"/>
    <property type="match status" value="1"/>
</dbReference>
<dbReference type="AlphaFoldDB" id="A0A1R3IMB0"/>